<dbReference type="PANTHER" id="PTHR38340">
    <property type="entry name" value="S-LAYER PROTEIN"/>
    <property type="match status" value="1"/>
</dbReference>
<evidence type="ECO:0000313" key="8">
    <source>
        <dbReference type="EMBL" id="KUR70840.1"/>
    </source>
</evidence>
<evidence type="ECO:0008006" key="10">
    <source>
        <dbReference type="Google" id="ProtNLM"/>
    </source>
</evidence>
<dbReference type="Gene3D" id="2.160.20.160">
    <property type="match status" value="1"/>
</dbReference>
<dbReference type="PRINTS" id="PR01488">
    <property type="entry name" value="RTXTOXINA"/>
</dbReference>
<comment type="subcellular location">
    <subcellularLocation>
        <location evidence="1">Membrane</location>
    </subcellularLocation>
    <subcellularLocation>
        <location evidence="2">Secreted</location>
    </subcellularLocation>
</comment>
<evidence type="ECO:0000256" key="3">
    <source>
        <dbReference type="ARBA" id="ARBA00022525"/>
    </source>
</evidence>
<evidence type="ECO:0000256" key="1">
    <source>
        <dbReference type="ARBA" id="ARBA00004370"/>
    </source>
</evidence>
<organism evidence="8 9">
    <name type="scientific">Novosphingobium fuchskuhlense</name>
    <dbReference type="NCBI Taxonomy" id="1117702"/>
    <lineage>
        <taxon>Bacteria</taxon>
        <taxon>Pseudomonadati</taxon>
        <taxon>Pseudomonadota</taxon>
        <taxon>Alphaproteobacteria</taxon>
        <taxon>Sphingomonadales</taxon>
        <taxon>Sphingomonadaceae</taxon>
        <taxon>Novosphingobium</taxon>
    </lineage>
</organism>
<evidence type="ECO:0000256" key="2">
    <source>
        <dbReference type="ARBA" id="ARBA00004613"/>
    </source>
</evidence>
<dbReference type="InterPro" id="IPR003995">
    <property type="entry name" value="RTX_toxin_determinant-A"/>
</dbReference>
<dbReference type="EMBL" id="LLZS01000008">
    <property type="protein sequence ID" value="KUR70840.1"/>
    <property type="molecule type" value="Genomic_DNA"/>
</dbReference>
<evidence type="ECO:0000256" key="4">
    <source>
        <dbReference type="ARBA" id="ARBA00022656"/>
    </source>
</evidence>
<keyword evidence="6" id="KW-0843">Virulence</keyword>
<dbReference type="PRINTS" id="PR00313">
    <property type="entry name" value="CABNDNGRPT"/>
</dbReference>
<dbReference type="Proteomes" id="UP000058012">
    <property type="component" value="Unassembled WGS sequence"/>
</dbReference>
<dbReference type="GO" id="GO:0005509">
    <property type="term" value="F:calcium ion binding"/>
    <property type="evidence" value="ECO:0007669"/>
    <property type="project" value="InterPro"/>
</dbReference>
<dbReference type="Pfam" id="PF00353">
    <property type="entry name" value="HemolysinCabind"/>
    <property type="match status" value="16"/>
</dbReference>
<keyword evidence="9" id="KW-1185">Reference proteome</keyword>
<dbReference type="InterPro" id="IPR011049">
    <property type="entry name" value="Serralysin-like_metalloprot_C"/>
</dbReference>
<dbReference type="PANTHER" id="PTHR38340:SF1">
    <property type="entry name" value="S-LAYER PROTEIN"/>
    <property type="match status" value="1"/>
</dbReference>
<reference evidence="8 9" key="1">
    <citation type="submission" date="2015-10" db="EMBL/GenBank/DDBJ databases">
        <title>Draft genome sequence of Novosphingobium fuchskuhlense DSM 25065 isolated from a surface water sample of the southwest basin of Lake Grosse Fuchskuhle.</title>
        <authorList>
            <person name="Ruckert C."/>
            <person name="Winkler A."/>
            <person name="Glaeser J."/>
            <person name="Grossart H.-P."/>
            <person name="Kalinowski J."/>
            <person name="Glaeser S."/>
        </authorList>
    </citation>
    <scope>NUCLEOTIDE SEQUENCE [LARGE SCALE GENOMIC DNA]</scope>
    <source>
        <strain evidence="8 9">FNE08-7</strain>
    </source>
</reference>
<gene>
    <name evidence="8" type="ORF">AQZ52_13515</name>
</gene>
<dbReference type="GO" id="GO:0005576">
    <property type="term" value="C:extracellular region"/>
    <property type="evidence" value="ECO:0007669"/>
    <property type="project" value="UniProtKB-SubCell"/>
</dbReference>
<dbReference type="GO" id="GO:0090729">
    <property type="term" value="F:toxin activity"/>
    <property type="evidence" value="ECO:0007669"/>
    <property type="project" value="UniProtKB-KW"/>
</dbReference>
<keyword evidence="5" id="KW-0677">Repeat</keyword>
<dbReference type="InterPro" id="IPR001343">
    <property type="entry name" value="Hemolysn_Ca-bd"/>
</dbReference>
<dbReference type="Gene3D" id="2.150.10.10">
    <property type="entry name" value="Serralysin-like metalloprotease, C-terminal"/>
    <property type="match status" value="8"/>
</dbReference>
<evidence type="ECO:0000313" key="9">
    <source>
        <dbReference type="Proteomes" id="UP000058012"/>
    </source>
</evidence>
<dbReference type="PROSITE" id="PS00330">
    <property type="entry name" value="HEMOLYSIN_CALCIUM"/>
    <property type="match status" value="10"/>
</dbReference>
<accession>A0A117UU11</accession>
<dbReference type="SUPFAM" id="SSF51120">
    <property type="entry name" value="beta-Roll"/>
    <property type="match status" value="10"/>
</dbReference>
<keyword evidence="3" id="KW-0964">Secreted</keyword>
<sequence length="1804" mass="181870">MPDTLSDLKDNWGTGPGGEDIVLLDPADFHLGLSSFSDAQIDQIISAIPFTSHTPGTNYIDIDAGAAGFGAKAKFFADFSFGLALNYTFNLGQTQASASGTKAFDATFDANGDGRVDLYGAYDLNTAKAQFTFGVHNVLPQNGETVLGLGVKTSGNFDIGFKDIDIYTPLGSVYKNSSDFFFSKSLDSYTSLFKLDQGDPPSVYDTKGIYGSLTAPRLPDLAVSASGGVGATATSSGVGPDIGLLKIMPLEFVPVIGQVLRGGVQLLASDPLDVILEWELLHLSLNMHLGLAQDLKVTLAGVDSAVKVEERSAGDGYTTIFDQSVAYGSTVSLPFSQGDRLGTRITETYTLHLHSDSTVALDARATIELGLLYFKLIVNPIFIDEKKFEHWLYHPDEFELFKVTQEIGHKGSDYTITLPGMVSVVDTHVAVTGTDAGETITMADKQPMVDALAGDDTVIGNADRNLIYGGEGNDTISGGAGDDEIHGGKGSDTIDGGAGNDLLYSEAALATKPEVITGGAGNDRIEAGGPGTYDGGADDDQVLLVVSVLGGQTVRGGTGNDELTADFLFHTKGVSVSLADSGTGTLLAATASRPAVTYEGIETFTLKGSVAKDVFTGSKGADTLDGRGGNDILSGAGGDDTILGRDGVDTIHGDGGNDVVSGGAGDDQLFGDAGDDGIDGGVGNDTIRAGSGSDVVSGDAGNDTIYVDDKDGVKDVATGDDGDDVLRGGTGKDELNGVAGNDRLYAGSDGGTLYGGDGDDQFWGAATAIMHGGSGSDTFNVTAKMTGMQIFGEGEKTSDPKQGQDLLVLGAGVAAINEAAPASYQFADFDRAQVMLYDSNVTLTNGTTAVGIENFDVRGTAGADAILFGKGDDTARGGKGNDYLDGGGGRDNLYGEEGDDALVGGLGAHYYGGSGNDTLYLRIPAGDELGANQAFYLDAGSGDTLFQATVGGVTTTTTLPGEGGGSFGTVLSSIEAIRMTGGGAGNDRISGGIGADLLKGGAGNDNLSGRSGDDTLIGGAGRDRVYGDAGNDFLDITDLATPGGSASLGGDQAFGGDGNDTIIATNSANRIEGGLGDDDISVGDGGNYGAFVTLINGDGGNDHIQGSNEAEIIFGGPDDETAPANLRSGIDLAQLDDDYIRGGGGDDTIRGGIGNDVIYGDAGADKLYGGRGDDTINADWLDRVFGGLGDDLVIIAPTLTPPASPLVVTGGAGTDTVRFAYTGRSGPLSFTLAGTGTTTVAPDLKLVTVEVLDIALSDGNDFVTAGAGNDTIRGGLGSDTILGGGGNDVLYGLGVALRPGTGASGAAAPLDSLVGNAGNDRLVFDNAGRADGGAGTDTLEIHGLNAAIGRGVFIAGGTGTLAGIDYTDLEALDYTADLAGGAVGLRAGTGADRLVGSDAGDTLDGGGGNDTISGMGGNDMLKVGAITGQAVLDGGLGFDTADIDLASSSAHLSVLLTALPLPGTGAARPVSPVRFTSVEALVITTGSGSDAVTGGARADRISTGSGDDRVNSGLGADTVSLGDGNDLLIDQGGNGDVIDAGRGDDRVTIGKQAALVDGGEGNDRITADLSSYTGLSVTLALGGTVALPARGSALKGFEEYVLTFGSGNDTVRADYGLHQLDGGAGTDTLVIVADDVVSYTTHTVGAVTTYTFANGMVATGFESVTFEYRPRTLIGTAADDVLVGGPGNDLLSGGKGTDRLTGGDGADSFRIDLLPTTGSGADTITDFHSGEDHIVLDSRVFTQFSAYAGSALPAAELADGTGHLVYDAASGRLSYVTVGASPDPIVIAALAGGGELLASDILII</sequence>
<dbReference type="InterPro" id="IPR018511">
    <property type="entry name" value="Hemolysin-typ_Ca-bd_CS"/>
</dbReference>
<evidence type="ECO:0000256" key="6">
    <source>
        <dbReference type="ARBA" id="ARBA00023026"/>
    </source>
</evidence>
<comment type="caution">
    <text evidence="8">The sequence shown here is derived from an EMBL/GenBank/DDBJ whole genome shotgun (WGS) entry which is preliminary data.</text>
</comment>
<proteinExistence type="predicted"/>
<keyword evidence="7" id="KW-0472">Membrane</keyword>
<dbReference type="RefSeq" id="WP_067911692.1">
    <property type="nucleotide sequence ID" value="NZ_KQ954245.1"/>
</dbReference>
<dbReference type="InterPro" id="IPR050557">
    <property type="entry name" value="RTX_toxin/Mannuronan_C5-epim"/>
</dbReference>
<dbReference type="STRING" id="1117702.AQZ52_13515"/>
<dbReference type="GO" id="GO:0016020">
    <property type="term" value="C:membrane"/>
    <property type="evidence" value="ECO:0007669"/>
    <property type="project" value="UniProtKB-SubCell"/>
</dbReference>
<evidence type="ECO:0000256" key="5">
    <source>
        <dbReference type="ARBA" id="ARBA00022737"/>
    </source>
</evidence>
<protein>
    <recommendedName>
        <fullName evidence="10">Calcium-binding protein</fullName>
    </recommendedName>
</protein>
<keyword evidence="4" id="KW-0800">Toxin</keyword>
<name>A0A117UU11_9SPHN</name>
<evidence type="ECO:0000256" key="7">
    <source>
        <dbReference type="ARBA" id="ARBA00023136"/>
    </source>
</evidence>